<protein>
    <submittedName>
        <fullName evidence="2">Uncharacterized protein</fullName>
    </submittedName>
</protein>
<reference evidence="2" key="1">
    <citation type="submission" date="2022-07" db="EMBL/GenBank/DDBJ databases">
        <title>Genome analysis of Parmales, a sister group of diatoms, reveals the evolutionary specialization of diatoms from phago-mixotrophs to photoautotrophs.</title>
        <authorList>
            <person name="Ban H."/>
            <person name="Sato S."/>
            <person name="Yoshikawa S."/>
            <person name="Kazumasa Y."/>
            <person name="Nakamura Y."/>
            <person name="Ichinomiya M."/>
            <person name="Saitoh K."/>
            <person name="Sato N."/>
            <person name="Blanc-Mathieu R."/>
            <person name="Endo H."/>
            <person name="Kuwata A."/>
            <person name="Ogata H."/>
        </authorList>
    </citation>
    <scope>NUCLEOTIDE SEQUENCE</scope>
</reference>
<dbReference type="EMBL" id="BRXZ01002601">
    <property type="protein sequence ID" value="GMH66037.1"/>
    <property type="molecule type" value="Genomic_DNA"/>
</dbReference>
<name>A0A9W7AAT0_9STRA</name>
<sequence length="358" mass="38053">MMVDMVGDMLVEEAVEGAMRIIKEGERGGDLFNLVRTDHSNLMGWVEERVVPVLPTRPSPNSPTSKSSLKHFLEIPLGTLLTLTLPSPGSTTIICFNETPNGVSKSSVSSNCWPFVSRMGTLSAVLCGIEGGLVASHVPDLMRLAGDVDERAKVKSRGQDKTKAFMLSEMGFSSLMSSSAGITVLDGGASCKSTTSTHTSCYVTPPLPGSGGWDVRFRVLEDTADDESTCVGLGTWPLRSDSYNSSGNLCMYRCYNGNVYQRGTQVRGGSREKVHPGDEVEVRVRGGEASVAVNGKSQGKVFSGLDENTNEGGGGKDGRRTRPVYGAVAFYGGNRKVKFVSCYGSPGPKGVGGWGVEN</sequence>
<evidence type="ECO:0000313" key="2">
    <source>
        <dbReference type="EMBL" id="GMH66037.1"/>
    </source>
</evidence>
<proteinExistence type="predicted"/>
<dbReference type="OrthoDB" id="8068875at2759"/>
<dbReference type="Gene3D" id="2.60.120.920">
    <property type="match status" value="1"/>
</dbReference>
<dbReference type="Proteomes" id="UP001165082">
    <property type="component" value="Unassembled WGS sequence"/>
</dbReference>
<organism evidence="2 3">
    <name type="scientific">Triparma retinervis</name>
    <dbReference type="NCBI Taxonomy" id="2557542"/>
    <lineage>
        <taxon>Eukaryota</taxon>
        <taxon>Sar</taxon>
        <taxon>Stramenopiles</taxon>
        <taxon>Ochrophyta</taxon>
        <taxon>Bolidophyceae</taxon>
        <taxon>Parmales</taxon>
        <taxon>Triparmaceae</taxon>
        <taxon>Triparma</taxon>
    </lineage>
</organism>
<comment type="caution">
    <text evidence="2">The sequence shown here is derived from an EMBL/GenBank/DDBJ whole genome shotgun (WGS) entry which is preliminary data.</text>
</comment>
<dbReference type="InterPro" id="IPR043136">
    <property type="entry name" value="B30.2/SPRY_sf"/>
</dbReference>
<evidence type="ECO:0000256" key="1">
    <source>
        <dbReference type="SAM" id="MobiDB-lite"/>
    </source>
</evidence>
<dbReference type="AlphaFoldDB" id="A0A9W7AAT0"/>
<evidence type="ECO:0000313" key="3">
    <source>
        <dbReference type="Proteomes" id="UP001165082"/>
    </source>
</evidence>
<feature type="region of interest" description="Disordered" evidence="1">
    <location>
        <begin position="301"/>
        <end position="320"/>
    </location>
</feature>
<keyword evidence="3" id="KW-1185">Reference proteome</keyword>
<feature type="non-terminal residue" evidence="2">
    <location>
        <position position="358"/>
    </location>
</feature>
<gene>
    <name evidence="2" type="ORF">TrRE_jg10215</name>
</gene>
<accession>A0A9W7AAT0</accession>